<name>A0A2T7NZZ9_POMCA</name>
<comment type="caution">
    <text evidence="2">The sequence shown here is derived from an EMBL/GenBank/DDBJ whole genome shotgun (WGS) entry which is preliminary data.</text>
</comment>
<evidence type="ECO:0000313" key="3">
    <source>
        <dbReference type="Proteomes" id="UP000245119"/>
    </source>
</evidence>
<sequence length="109" mass="11700">MCSIKIVLENAHGQQQTFTRSLEAAGDISAAACLRDLRSLVGEVQTELNAALTRQVDDQRSAEKGKGKHPAATGQSSGTEDEESDDSEDSKEEKTNGNVEPPKKIKKTS</sequence>
<protein>
    <recommendedName>
        <fullName evidence="4">EKC/KEOPS complex subunit GON7</fullName>
    </recommendedName>
</protein>
<evidence type="ECO:0008006" key="4">
    <source>
        <dbReference type="Google" id="ProtNLM"/>
    </source>
</evidence>
<evidence type="ECO:0000256" key="1">
    <source>
        <dbReference type="SAM" id="MobiDB-lite"/>
    </source>
</evidence>
<proteinExistence type="predicted"/>
<organism evidence="2 3">
    <name type="scientific">Pomacea canaliculata</name>
    <name type="common">Golden apple snail</name>
    <dbReference type="NCBI Taxonomy" id="400727"/>
    <lineage>
        <taxon>Eukaryota</taxon>
        <taxon>Metazoa</taxon>
        <taxon>Spiralia</taxon>
        <taxon>Lophotrochozoa</taxon>
        <taxon>Mollusca</taxon>
        <taxon>Gastropoda</taxon>
        <taxon>Caenogastropoda</taxon>
        <taxon>Architaenioglossa</taxon>
        <taxon>Ampullarioidea</taxon>
        <taxon>Ampullariidae</taxon>
        <taxon>Pomacea</taxon>
    </lineage>
</organism>
<dbReference type="AlphaFoldDB" id="A0A2T7NZZ9"/>
<reference evidence="2 3" key="1">
    <citation type="submission" date="2018-04" db="EMBL/GenBank/DDBJ databases">
        <title>The genome of golden apple snail Pomacea canaliculata provides insight into stress tolerance and invasive adaptation.</title>
        <authorList>
            <person name="Liu C."/>
            <person name="Liu B."/>
            <person name="Ren Y."/>
            <person name="Zhang Y."/>
            <person name="Wang H."/>
            <person name="Li S."/>
            <person name="Jiang F."/>
            <person name="Yin L."/>
            <person name="Zhang G."/>
            <person name="Qian W."/>
            <person name="Fan W."/>
        </authorList>
    </citation>
    <scope>NUCLEOTIDE SEQUENCE [LARGE SCALE GENOMIC DNA]</scope>
    <source>
        <strain evidence="2">SZHN2017</strain>
        <tissue evidence="2">Muscle</tissue>
    </source>
</reference>
<feature type="region of interest" description="Disordered" evidence="1">
    <location>
        <begin position="54"/>
        <end position="109"/>
    </location>
</feature>
<dbReference type="Proteomes" id="UP000245119">
    <property type="component" value="Linkage Group LG8"/>
</dbReference>
<evidence type="ECO:0000313" key="2">
    <source>
        <dbReference type="EMBL" id="PVD26750.1"/>
    </source>
</evidence>
<feature type="compositionally biased region" description="Basic and acidic residues" evidence="1">
    <location>
        <begin position="55"/>
        <end position="65"/>
    </location>
</feature>
<feature type="compositionally biased region" description="Acidic residues" evidence="1">
    <location>
        <begin position="79"/>
        <end position="90"/>
    </location>
</feature>
<gene>
    <name evidence="2" type="ORF">C0Q70_14428</name>
</gene>
<keyword evidence="3" id="KW-1185">Reference proteome</keyword>
<dbReference type="EMBL" id="PZQS01000008">
    <property type="protein sequence ID" value="PVD26750.1"/>
    <property type="molecule type" value="Genomic_DNA"/>
</dbReference>
<accession>A0A2T7NZZ9</accession>